<dbReference type="PIRSF" id="PIRSF010376">
    <property type="entry name" value="IspE"/>
    <property type="match status" value="1"/>
</dbReference>
<dbReference type="InterPro" id="IPR006204">
    <property type="entry name" value="GHMP_kinase_N_dom"/>
</dbReference>
<dbReference type="EC" id="2.7.1.148" evidence="2"/>
<evidence type="ECO:0000256" key="7">
    <source>
        <dbReference type="ARBA" id="ARBA00032554"/>
    </source>
</evidence>
<evidence type="ECO:0000313" key="10">
    <source>
        <dbReference type="EMBL" id="AGF93504.1"/>
    </source>
</evidence>
<protein>
    <recommendedName>
        <fullName evidence="2">4-(cytidine 5'-diphospho)-2-C-methyl-D-erythritol kinase</fullName>
        <ecNumber evidence="2">2.7.1.148</ecNumber>
    </recommendedName>
    <alternativeName>
        <fullName evidence="7">4-(cytidine-5'-diphospho)-2-C-methyl-D-erythritol kinase</fullName>
    </alternativeName>
</protein>
<dbReference type="Pfam" id="PF00288">
    <property type="entry name" value="GHMP_kinases_N"/>
    <property type="match status" value="1"/>
</dbReference>
<gene>
    <name evidence="10" type="ORF">FLSS-28_0022</name>
</gene>
<dbReference type="GO" id="GO:0050515">
    <property type="term" value="F:4-(cytidine 5'-diphospho)-2-C-methyl-D-erythritol kinase activity"/>
    <property type="evidence" value="ECO:0007669"/>
    <property type="project" value="UniProtKB-EC"/>
</dbReference>
<name>M1PWJ1_9ZZZZ</name>
<dbReference type="SUPFAM" id="SSF54211">
    <property type="entry name" value="Ribosomal protein S5 domain 2-like"/>
    <property type="match status" value="1"/>
</dbReference>
<evidence type="ECO:0000256" key="4">
    <source>
        <dbReference type="ARBA" id="ARBA00022741"/>
    </source>
</evidence>
<dbReference type="SUPFAM" id="SSF55060">
    <property type="entry name" value="GHMP Kinase, C-terminal domain"/>
    <property type="match status" value="1"/>
</dbReference>
<evidence type="ECO:0000259" key="8">
    <source>
        <dbReference type="Pfam" id="PF00288"/>
    </source>
</evidence>
<dbReference type="HAMAP" id="MF_00061">
    <property type="entry name" value="IspE"/>
    <property type="match status" value="1"/>
</dbReference>
<dbReference type="Pfam" id="PF08544">
    <property type="entry name" value="GHMP_kinases_C"/>
    <property type="match status" value="1"/>
</dbReference>
<dbReference type="InterPro" id="IPR013750">
    <property type="entry name" value="GHMP_kinase_C_dom"/>
</dbReference>
<evidence type="ECO:0000256" key="3">
    <source>
        <dbReference type="ARBA" id="ARBA00022679"/>
    </source>
</evidence>
<dbReference type="PANTHER" id="PTHR43527:SF2">
    <property type="entry name" value="4-DIPHOSPHOCYTIDYL-2-C-METHYL-D-ERYTHRITOL KINASE, CHLOROPLASTIC"/>
    <property type="match status" value="1"/>
</dbReference>
<keyword evidence="4" id="KW-0547">Nucleotide-binding</keyword>
<organism evidence="10">
    <name type="scientific">uncultured organism</name>
    <dbReference type="NCBI Taxonomy" id="155900"/>
    <lineage>
        <taxon>unclassified sequences</taxon>
        <taxon>environmental samples</taxon>
    </lineage>
</organism>
<evidence type="ECO:0000256" key="2">
    <source>
        <dbReference type="ARBA" id="ARBA00012052"/>
    </source>
</evidence>
<dbReference type="PANTHER" id="PTHR43527">
    <property type="entry name" value="4-DIPHOSPHOCYTIDYL-2-C-METHYL-D-ERYTHRITOL KINASE, CHLOROPLASTIC"/>
    <property type="match status" value="1"/>
</dbReference>
<accession>M1PWJ1</accession>
<proteinExistence type="inferred from homology"/>
<evidence type="ECO:0000259" key="9">
    <source>
        <dbReference type="Pfam" id="PF08544"/>
    </source>
</evidence>
<dbReference type="EMBL" id="JX684094">
    <property type="protein sequence ID" value="AGF93504.1"/>
    <property type="molecule type" value="Genomic_DNA"/>
</dbReference>
<dbReference type="InterPro" id="IPR020568">
    <property type="entry name" value="Ribosomal_Su5_D2-typ_SF"/>
</dbReference>
<keyword evidence="6" id="KW-0067">ATP-binding</keyword>
<dbReference type="GO" id="GO:0005524">
    <property type="term" value="F:ATP binding"/>
    <property type="evidence" value="ECO:0007669"/>
    <property type="project" value="UniProtKB-KW"/>
</dbReference>
<dbReference type="InterPro" id="IPR036554">
    <property type="entry name" value="GHMP_kinase_C_sf"/>
</dbReference>
<comment type="similarity">
    <text evidence="1">Belongs to the GHMP kinase family. IspE subfamily.</text>
</comment>
<reference evidence="10" key="1">
    <citation type="journal article" date="2013" name="Syst. Appl. Microbiol.">
        <title>New insights into the archaeal diversity of a hypersaline microbial mat obtained by a metagenomic approach.</title>
        <authorList>
            <person name="Lopez-Lopez A."/>
            <person name="Richter M."/>
            <person name="Pena A."/>
            <person name="Tamames J."/>
            <person name="Rossello-Mora R."/>
        </authorList>
    </citation>
    <scope>NUCLEOTIDE SEQUENCE</scope>
</reference>
<keyword evidence="5 10" id="KW-0418">Kinase</keyword>
<dbReference type="Gene3D" id="3.30.70.890">
    <property type="entry name" value="GHMP kinase, C-terminal domain"/>
    <property type="match status" value="1"/>
</dbReference>
<sequence length="295" mass="32903">MKTVEVPAPAKINLALAVGKLRNDGYHEMEMIMQSLALHDRVFLRKTGREIKLKTSSDKLPEDRNNIAYRAAELILKKYNIDGGIEIYIEKEIPLAAGLAGGSSDAAAVLKGLNCICRLQISEKQLRNHAAKLGSDVPFCLRGGTVYASGRGEKLKQLPDLKRKYIILIVPPVEVSTAEIFARFERKRSVLNIPQIAPHRLARTLGEKGVLDRNKRWVNQLQPVTAEEVEDVNIIISLLNKFDVEPVLMSGSGPSVFGVVDNPVRCREIKKDWPRSQDRVFCTATTGRGFPELWP</sequence>
<feature type="domain" description="GHMP kinase N-terminal" evidence="8">
    <location>
        <begin position="66"/>
        <end position="144"/>
    </location>
</feature>
<evidence type="ECO:0000256" key="1">
    <source>
        <dbReference type="ARBA" id="ARBA00009684"/>
    </source>
</evidence>
<feature type="domain" description="GHMP kinase C-terminal" evidence="9">
    <location>
        <begin position="216"/>
        <end position="273"/>
    </location>
</feature>
<evidence type="ECO:0000256" key="5">
    <source>
        <dbReference type="ARBA" id="ARBA00022777"/>
    </source>
</evidence>
<dbReference type="InterPro" id="IPR014721">
    <property type="entry name" value="Ribsml_uS5_D2-typ_fold_subgr"/>
</dbReference>
<dbReference type="AlphaFoldDB" id="M1PWJ1"/>
<dbReference type="InterPro" id="IPR004424">
    <property type="entry name" value="IspE"/>
</dbReference>
<dbReference type="GO" id="GO:0016114">
    <property type="term" value="P:terpenoid biosynthetic process"/>
    <property type="evidence" value="ECO:0007669"/>
    <property type="project" value="InterPro"/>
</dbReference>
<dbReference type="Gene3D" id="3.30.230.10">
    <property type="match status" value="1"/>
</dbReference>
<keyword evidence="3 10" id="KW-0808">Transferase</keyword>
<dbReference type="NCBIfam" id="TIGR00154">
    <property type="entry name" value="ispE"/>
    <property type="match status" value="1"/>
</dbReference>
<evidence type="ECO:0000256" key="6">
    <source>
        <dbReference type="ARBA" id="ARBA00022840"/>
    </source>
</evidence>